<dbReference type="RefSeq" id="WP_326019871.1">
    <property type="nucleotide sequence ID" value="NZ_JAOZYC010000137.1"/>
</dbReference>
<reference evidence="2 3" key="1">
    <citation type="submission" date="2022-10" db="EMBL/GenBank/DDBJ databases">
        <authorList>
            <person name="Xie J."/>
            <person name="Shen N."/>
        </authorList>
    </citation>
    <scope>NUCLEOTIDE SEQUENCE [LARGE SCALE GENOMIC DNA]</scope>
    <source>
        <strain evidence="2 3">YIM65594</strain>
    </source>
</reference>
<evidence type="ECO:0000259" key="1">
    <source>
        <dbReference type="Pfam" id="PF14534"/>
    </source>
</evidence>
<dbReference type="Gene3D" id="3.10.450.50">
    <property type="match status" value="1"/>
</dbReference>
<dbReference type="SUPFAM" id="SSF54427">
    <property type="entry name" value="NTF2-like"/>
    <property type="match status" value="1"/>
</dbReference>
<dbReference type="Proteomes" id="UP001354931">
    <property type="component" value="Unassembled WGS sequence"/>
</dbReference>
<gene>
    <name evidence="2" type="ORF">OKJ99_25615</name>
</gene>
<dbReference type="InterPro" id="IPR032710">
    <property type="entry name" value="NTF2-like_dom_sf"/>
</dbReference>
<sequence>MPTTPSPPALPALARPGASPADTAAVWSLITGMYEAYAAGDRSLIDSCLDPSATIWDSAGGPLVEGQADLDRLRAARPAAGEGPQETGLFPYAPAVDVFGDTALLRHWLRVTFAPAPDGTPLRPELSRNTALLRRGADGRWLIVHLHEDVEQSGGVPETD</sequence>
<keyword evidence="3" id="KW-1185">Reference proteome</keyword>
<dbReference type="Pfam" id="PF14534">
    <property type="entry name" value="DUF4440"/>
    <property type="match status" value="1"/>
</dbReference>
<accession>A0ABU6FA10</accession>
<name>A0ABU6FA10_9ACTN</name>
<feature type="domain" description="DUF4440" evidence="1">
    <location>
        <begin position="28"/>
        <end position="143"/>
    </location>
</feature>
<proteinExistence type="predicted"/>
<evidence type="ECO:0000313" key="2">
    <source>
        <dbReference type="EMBL" id="MEB8340883.1"/>
    </source>
</evidence>
<dbReference type="InterPro" id="IPR027843">
    <property type="entry name" value="DUF4440"/>
</dbReference>
<organism evidence="2 3">
    <name type="scientific">Streptomyces endophyticus</name>
    <dbReference type="NCBI Taxonomy" id="714166"/>
    <lineage>
        <taxon>Bacteria</taxon>
        <taxon>Bacillati</taxon>
        <taxon>Actinomycetota</taxon>
        <taxon>Actinomycetes</taxon>
        <taxon>Kitasatosporales</taxon>
        <taxon>Streptomycetaceae</taxon>
        <taxon>Streptomyces</taxon>
    </lineage>
</organism>
<protein>
    <submittedName>
        <fullName evidence="2">Nuclear transport factor 2 family protein</fullName>
    </submittedName>
</protein>
<evidence type="ECO:0000313" key="3">
    <source>
        <dbReference type="Proteomes" id="UP001354931"/>
    </source>
</evidence>
<dbReference type="EMBL" id="JAOZYC010000137">
    <property type="protein sequence ID" value="MEB8340883.1"/>
    <property type="molecule type" value="Genomic_DNA"/>
</dbReference>
<comment type="caution">
    <text evidence="2">The sequence shown here is derived from an EMBL/GenBank/DDBJ whole genome shotgun (WGS) entry which is preliminary data.</text>
</comment>